<dbReference type="ExpressionAtlas" id="M8BL21">
    <property type="expression patterns" value="baseline"/>
</dbReference>
<dbReference type="EnsemblPlants" id="EMT22513">
    <property type="protein sequence ID" value="EMT22513"/>
    <property type="gene ID" value="F775_03478"/>
</dbReference>
<feature type="region of interest" description="Disordered" evidence="1">
    <location>
        <begin position="1583"/>
        <end position="1621"/>
    </location>
</feature>
<proteinExistence type="predicted"/>
<dbReference type="PANTHER" id="PTHR46975">
    <property type="entry name" value="PROTEIN SWEETIE"/>
    <property type="match status" value="1"/>
</dbReference>
<accession>M8BL21</accession>
<dbReference type="InterPro" id="IPR046837">
    <property type="entry name" value="Laa1/Sip1/HEATR5-like_HEAT"/>
</dbReference>
<dbReference type="Pfam" id="PF20210">
    <property type="entry name" value="Laa1_Sip1_HTR5"/>
    <property type="match status" value="1"/>
</dbReference>
<dbReference type="SUPFAM" id="SSF48371">
    <property type="entry name" value="ARM repeat"/>
    <property type="match status" value="1"/>
</dbReference>
<feature type="compositionally biased region" description="Low complexity" evidence="1">
    <location>
        <begin position="1696"/>
        <end position="1709"/>
    </location>
</feature>
<feature type="compositionally biased region" description="Acidic residues" evidence="1">
    <location>
        <begin position="1657"/>
        <end position="1667"/>
    </location>
</feature>
<reference evidence="2" key="1">
    <citation type="submission" date="2015-06" db="UniProtKB">
        <authorList>
            <consortium name="EnsemblPlants"/>
        </authorList>
    </citation>
    <scope>IDENTIFICATION</scope>
</reference>
<feature type="compositionally biased region" description="Basic and acidic residues" evidence="1">
    <location>
        <begin position="1668"/>
        <end position="1682"/>
    </location>
</feature>
<organism evidence="2">
    <name type="scientific">Aegilops tauschii</name>
    <name type="common">Tausch's goatgrass</name>
    <name type="synonym">Aegilops squarrosa</name>
    <dbReference type="NCBI Taxonomy" id="37682"/>
    <lineage>
        <taxon>Eukaryota</taxon>
        <taxon>Viridiplantae</taxon>
        <taxon>Streptophyta</taxon>
        <taxon>Embryophyta</taxon>
        <taxon>Tracheophyta</taxon>
        <taxon>Spermatophyta</taxon>
        <taxon>Magnoliopsida</taxon>
        <taxon>Liliopsida</taxon>
        <taxon>Poales</taxon>
        <taxon>Poaceae</taxon>
        <taxon>BOP clade</taxon>
        <taxon>Pooideae</taxon>
        <taxon>Triticodae</taxon>
        <taxon>Triticeae</taxon>
        <taxon>Triticinae</taxon>
        <taxon>Aegilops</taxon>
    </lineage>
</organism>
<protein>
    <submittedName>
        <fullName evidence="2">HEAT repeat-containing protein 5A</fullName>
    </submittedName>
</protein>
<name>M8BL21_AEGTA</name>
<dbReference type="InterPro" id="IPR016024">
    <property type="entry name" value="ARM-type_fold"/>
</dbReference>
<evidence type="ECO:0000313" key="2">
    <source>
        <dbReference type="EnsemblPlants" id="EMT22513"/>
    </source>
</evidence>
<dbReference type="PANTHER" id="PTHR46975:SF2">
    <property type="entry name" value="PROTEIN SWEETIE"/>
    <property type="match status" value="1"/>
</dbReference>
<sequence length="1772" mass="194735">MIHMKYGTLDSELQNYAVQVMEILQGNGSPDPHALACVLYVLRVGFADQMTEPTQGEFLVFLGKKLESSNYSAPTRVTTLRILSYLLRSLGEVPSEFKDILDNTVVAALSHSSANVRVEAALTLRALAEVDPTCVGGLVSYGITTLHALRETLSFDKFTALTFTLLINLLKAGLPNSVLELSKKMLNGFSRNPVAAIAEREAGWLLLASLLASMPKEELEDQVFDVLLLWASPFTGNPESYLSHIQDWASELRVLSVAIEALTAFIRSFVSPIIATANGGILLNPVLAYLGGDPSGWEESSCLKFLLDKRDASLGPWIPGRDSFEDELRAFDGGVDGFLPCVWDDEISNFPQDNTAKIRLLNNIDQCLKAGKKYSWYMFLVSNACVALLSGLKELLTLRGAQSLPTDIFSMIQSIFKELLTLRGAQSLPTDIFSMIQSIFKARSLLGELVTPVDLSYAASVALSLGCIHRTKLQQQLVVLSDFTIMQSNKRSTAVKLGGMVWHKVDDGKLEGMAGAKYNGGGGMALSTLVTLTVNSLSHLSKSSNSNLQLWSLHALLLTIEAAGLSYVSQVQGTLFLAMEILLLEENGYVDFRQEIGHLINAIVAVLGPELAPGSIFFSRCKVGQFFLYNFLVTFIQEKGRSVRFAQQLVLFAPQAVPVHSHVRSLVPTLFSRQAAMINENIEENLFSMLDGETDSEIATLVRATIIRLLYTSCPLHPSRWLAVLRNMHDGISYLNTCLPICMRADRRLLVLYAKHFLASEFVDSHHERIFSVLATSVTRNMSEGLTSSGYDSVDSTHENDVYGEDDDNMISGPKQEQVNWSAPISSQFSRRNKHLRYRTRVFAAECVSHVPVAVGTEPAHFDLLLARSAIAKGTYLSNDWLVLKLQELVSLSYQISTGQFEGMQPIGVQLLCLIMDKFGMTVDPEFPGHILLEQFQAQLVSAVKTAISTTSGPLLLEAGLELATKVMTSSVIGGDKVALNRLFLLISRPLSDIEDLFYPSFADWVVCKYLIKVRLLTAHAAVKCYTYQFLRAKENVPDEHQQLAPLLANSSTLLGKYWVGALKDYFSIIFGLHSRINVQKYLDEVWALILQATALDAAPVEFGADDSEDVHEHMFISGRSMVKLEQSDFQFLWGLSVLVLFHSHQSTVNGSVKMKLDCSKENFFSNIVFYGLDNPRPCDQVLPVLLSLTTEAFFSKDFLSVDICQELLQALIYADCSGAPVVSLFSKIIRLCPDKFFEEEDFVFVALELYSHCLAMVLRSRDGNSQELPSNNLLPELSSAKRAEPGDVHTNPQVALGALISLLAYFCTECDNRISMLENKISDSYRLLAKILFFCSGEVIALAKLVHEIEFLNENGAKNDVHMCGSFRHCIHIIQGSLRSTNMQVQMLGIHVLKTCAQRELTEVSQTETHSFMILLGELLGDVFDLMQTALKIPSAAIQIKDVMLSAPPTKRQQLQDMIRASVSHGQIMVPLNTSAQSQQNVQDSTKKPVSVAIASGADAVEEKDGNEVSDDDWDDDWDTFQSLPATAAKDDADSAIVVSPIPEQGSVASSQEQIHQGNTNHDIGDMDVAVGTIEGRKSADRVFEEASASQCSSPKPQINRESLESSYEDDDEVPRYPTVDCLEQPADVLMNDKTLSELPQDHDNQFGCNERNNGDLEDEGTDSAIEDNKKDALRGTRSSEGDALDENIACRNDSTNSLNKSSNVVVNEGSDMPSTVDTKESGEELAPSSHVPGTTNASLSGNDISTSNASEHPGSADTKPESSVGESSES</sequence>
<dbReference type="GO" id="GO:0005975">
    <property type="term" value="P:carbohydrate metabolic process"/>
    <property type="evidence" value="ECO:0007669"/>
    <property type="project" value="InterPro"/>
</dbReference>
<feature type="compositionally biased region" description="Polar residues" evidence="1">
    <location>
        <begin position="1589"/>
        <end position="1602"/>
    </location>
</feature>
<evidence type="ECO:0000256" key="1">
    <source>
        <dbReference type="SAM" id="MobiDB-lite"/>
    </source>
</evidence>
<feature type="region of interest" description="Disordered" evidence="1">
    <location>
        <begin position="1633"/>
        <end position="1772"/>
    </location>
</feature>
<dbReference type="InterPro" id="IPR044218">
    <property type="entry name" value="SWEETIE"/>
</dbReference>
<feature type="compositionally biased region" description="Polar residues" evidence="1">
    <location>
        <begin position="1733"/>
        <end position="1752"/>
    </location>
</feature>